<dbReference type="EMBL" id="CAMXCT010006540">
    <property type="protein sequence ID" value="CAI4015617.1"/>
    <property type="molecule type" value="Genomic_DNA"/>
</dbReference>
<dbReference type="EMBL" id="CAMXCT020006540">
    <property type="protein sequence ID" value="CAL1168992.1"/>
    <property type="molecule type" value="Genomic_DNA"/>
</dbReference>
<organism evidence="1">
    <name type="scientific">Cladocopium goreaui</name>
    <dbReference type="NCBI Taxonomy" id="2562237"/>
    <lineage>
        <taxon>Eukaryota</taxon>
        <taxon>Sar</taxon>
        <taxon>Alveolata</taxon>
        <taxon>Dinophyceae</taxon>
        <taxon>Suessiales</taxon>
        <taxon>Symbiodiniaceae</taxon>
        <taxon>Cladocopium</taxon>
    </lineage>
</organism>
<evidence type="ECO:0000313" key="3">
    <source>
        <dbReference type="Proteomes" id="UP001152797"/>
    </source>
</evidence>
<dbReference type="AlphaFoldDB" id="A0A9P1DUB3"/>
<evidence type="ECO:0000313" key="2">
    <source>
        <dbReference type="EMBL" id="CAL4802929.1"/>
    </source>
</evidence>
<name>A0A9P1DUB3_9DINO</name>
<keyword evidence="3" id="KW-1185">Reference proteome</keyword>
<proteinExistence type="predicted"/>
<reference evidence="1" key="1">
    <citation type="submission" date="2022-10" db="EMBL/GenBank/DDBJ databases">
        <authorList>
            <person name="Chen Y."/>
            <person name="Dougan E. K."/>
            <person name="Chan C."/>
            <person name="Rhodes N."/>
            <person name="Thang M."/>
        </authorList>
    </citation>
    <scope>NUCLEOTIDE SEQUENCE</scope>
</reference>
<protein>
    <submittedName>
        <fullName evidence="1">Uncharacterized protein</fullName>
    </submittedName>
</protein>
<accession>A0A9P1DUB3</accession>
<gene>
    <name evidence="1" type="ORF">C1SCF055_LOCUS40437</name>
</gene>
<sequence>MAARVQAAVEVVKNKALKVAEDTKAYAKEKTSQAMEMSNAAKQRVVTMAQQRMLAVAASKEAMRGYLQNGQVLLLDAYKEFRATGVKEFSQKYAALLKQHTGEHALLLKQLAIKQSQQVKASSLAVVGSVQRRVTTTYETCHSKAQQAVTSAKAKTVEISTKAKNVAKDGHVQATAAGVCGGAAALGATGGATGLTAGVVVGAALGVVPAIFTFGLSIPLGAVIGGGTGLAVGTTVGATAGAVSGGAASYGAYARKDEINEMRTRAVSRVSSGVDLVRGKAVASVDYVKSQATLVRARFAKA</sequence>
<comment type="caution">
    <text evidence="1">The sequence shown here is derived from an EMBL/GenBank/DDBJ whole genome shotgun (WGS) entry which is preliminary data.</text>
</comment>
<dbReference type="Proteomes" id="UP001152797">
    <property type="component" value="Unassembled WGS sequence"/>
</dbReference>
<dbReference type="EMBL" id="CAMXCT030006540">
    <property type="protein sequence ID" value="CAL4802929.1"/>
    <property type="molecule type" value="Genomic_DNA"/>
</dbReference>
<evidence type="ECO:0000313" key="1">
    <source>
        <dbReference type="EMBL" id="CAI4015617.1"/>
    </source>
</evidence>
<reference evidence="2 3" key="2">
    <citation type="submission" date="2024-05" db="EMBL/GenBank/DDBJ databases">
        <authorList>
            <person name="Chen Y."/>
            <person name="Shah S."/>
            <person name="Dougan E. K."/>
            <person name="Thang M."/>
            <person name="Chan C."/>
        </authorList>
    </citation>
    <scope>NUCLEOTIDE SEQUENCE [LARGE SCALE GENOMIC DNA]</scope>
</reference>